<dbReference type="Proteomes" id="UP001611548">
    <property type="component" value="Unassembled WGS sequence"/>
</dbReference>
<name>A0ABW7UUQ9_9ACTN</name>
<protein>
    <recommendedName>
        <fullName evidence="4">DUF3558 domain-containing protein</fullName>
    </recommendedName>
</protein>
<accession>A0ABW7UUQ9</accession>
<reference evidence="2 3" key="1">
    <citation type="submission" date="2024-10" db="EMBL/GenBank/DDBJ databases">
        <title>The Natural Products Discovery Center: Release of the First 8490 Sequenced Strains for Exploring Actinobacteria Biosynthetic Diversity.</title>
        <authorList>
            <person name="Kalkreuter E."/>
            <person name="Kautsar S.A."/>
            <person name="Yang D."/>
            <person name="Bader C.D."/>
            <person name="Teijaro C.N."/>
            <person name="Fluegel L."/>
            <person name="Davis C.M."/>
            <person name="Simpson J.R."/>
            <person name="Lauterbach L."/>
            <person name="Steele A.D."/>
            <person name="Gui C."/>
            <person name="Meng S."/>
            <person name="Li G."/>
            <person name="Viehrig K."/>
            <person name="Ye F."/>
            <person name="Su P."/>
            <person name="Kiefer A.F."/>
            <person name="Nichols A."/>
            <person name="Cepeda A.J."/>
            <person name="Yan W."/>
            <person name="Fan B."/>
            <person name="Jiang Y."/>
            <person name="Adhikari A."/>
            <person name="Zheng C.-J."/>
            <person name="Schuster L."/>
            <person name="Cowan T.M."/>
            <person name="Smanski M.J."/>
            <person name="Chevrette M.G."/>
            <person name="De Carvalho L.P.S."/>
            <person name="Shen B."/>
        </authorList>
    </citation>
    <scope>NUCLEOTIDE SEQUENCE [LARGE SCALE GENOMIC DNA]</scope>
    <source>
        <strain evidence="2 3">NPDC020327</strain>
    </source>
</reference>
<proteinExistence type="predicted"/>
<sequence>MTTERTAAVPSLPLTLTARLLPVVVLAIAGWAMSTSGDPGSADAQAAEPPGPRPETAARRYAEPPDACAALASPVVKALVPGAAPAGKKLDTTDPTRRAGCSWHALDGYDYRWLDVTFETLDEPAAVRSYTGKKKPTPAPGLGDEASVGTDLTQDDGQGTRESVVVVRKANALITITYNGSDFASREAPSEKTIREGALKAAREAVLSLADAES</sequence>
<organism evidence="2 3">
    <name type="scientific">Streptomyces pathocidini</name>
    <dbReference type="NCBI Taxonomy" id="1650571"/>
    <lineage>
        <taxon>Bacteria</taxon>
        <taxon>Bacillati</taxon>
        <taxon>Actinomycetota</taxon>
        <taxon>Actinomycetes</taxon>
        <taxon>Kitasatosporales</taxon>
        <taxon>Streptomycetaceae</taxon>
        <taxon>Streptomyces</taxon>
    </lineage>
</organism>
<evidence type="ECO:0000313" key="2">
    <source>
        <dbReference type="EMBL" id="MFI1964498.1"/>
    </source>
</evidence>
<comment type="caution">
    <text evidence="2">The sequence shown here is derived from an EMBL/GenBank/DDBJ whole genome shotgun (WGS) entry which is preliminary data.</text>
</comment>
<dbReference type="RefSeq" id="WP_240483467.1">
    <property type="nucleotide sequence ID" value="NZ_JBIRWE010000003.1"/>
</dbReference>
<evidence type="ECO:0008006" key="4">
    <source>
        <dbReference type="Google" id="ProtNLM"/>
    </source>
</evidence>
<keyword evidence="3" id="KW-1185">Reference proteome</keyword>
<feature type="region of interest" description="Disordered" evidence="1">
    <location>
        <begin position="130"/>
        <end position="161"/>
    </location>
</feature>
<feature type="compositionally biased region" description="Polar residues" evidence="1">
    <location>
        <begin position="150"/>
        <end position="161"/>
    </location>
</feature>
<evidence type="ECO:0000256" key="1">
    <source>
        <dbReference type="SAM" id="MobiDB-lite"/>
    </source>
</evidence>
<dbReference type="EMBL" id="JBIRWE010000003">
    <property type="protein sequence ID" value="MFI1964498.1"/>
    <property type="molecule type" value="Genomic_DNA"/>
</dbReference>
<evidence type="ECO:0000313" key="3">
    <source>
        <dbReference type="Proteomes" id="UP001611548"/>
    </source>
</evidence>
<gene>
    <name evidence="2" type="ORF">ACH429_10290</name>
</gene>
<feature type="region of interest" description="Disordered" evidence="1">
    <location>
        <begin position="37"/>
        <end position="61"/>
    </location>
</feature>